<evidence type="ECO:0000256" key="2">
    <source>
        <dbReference type="ARBA" id="ARBA00022692"/>
    </source>
</evidence>
<feature type="compositionally biased region" description="Polar residues" evidence="5">
    <location>
        <begin position="110"/>
        <end position="129"/>
    </location>
</feature>
<dbReference type="SUPFAM" id="SSF81321">
    <property type="entry name" value="Family A G protein-coupled receptor-like"/>
    <property type="match status" value="1"/>
</dbReference>
<evidence type="ECO:0000313" key="7">
    <source>
        <dbReference type="EMBL" id="KAK8066111.1"/>
    </source>
</evidence>
<reference evidence="7 8" key="1">
    <citation type="submission" date="2023-01" db="EMBL/GenBank/DDBJ databases">
        <title>Analysis of 21 Apiospora genomes using comparative genomics revels a genus with tremendous synthesis potential of carbohydrate active enzymes and secondary metabolites.</title>
        <authorList>
            <person name="Sorensen T."/>
        </authorList>
    </citation>
    <scope>NUCLEOTIDE SEQUENCE [LARGE SCALE GENOMIC DNA]</scope>
    <source>
        <strain evidence="7 8">CBS 114990</strain>
    </source>
</reference>
<dbReference type="RefSeq" id="XP_066662864.1">
    <property type="nucleotide sequence ID" value="XM_066817172.1"/>
</dbReference>
<keyword evidence="3 6" id="KW-1133">Transmembrane helix</keyword>
<dbReference type="EMBL" id="JAQQWN010000009">
    <property type="protein sequence ID" value="KAK8066111.1"/>
    <property type="molecule type" value="Genomic_DNA"/>
</dbReference>
<comment type="subcellular location">
    <subcellularLocation>
        <location evidence="1">Membrane</location>
        <topology evidence="1">Multi-pass membrane protein</topology>
    </subcellularLocation>
</comment>
<feature type="transmembrane region" description="Helical" evidence="6">
    <location>
        <begin position="362"/>
        <end position="381"/>
    </location>
</feature>
<evidence type="ECO:0000256" key="1">
    <source>
        <dbReference type="ARBA" id="ARBA00004141"/>
    </source>
</evidence>
<dbReference type="Proteomes" id="UP001433268">
    <property type="component" value="Unassembled WGS sequence"/>
</dbReference>
<feature type="transmembrane region" description="Helical" evidence="6">
    <location>
        <begin position="307"/>
        <end position="327"/>
    </location>
</feature>
<evidence type="ECO:0000313" key="8">
    <source>
        <dbReference type="Proteomes" id="UP001433268"/>
    </source>
</evidence>
<feature type="transmembrane region" description="Helical" evidence="6">
    <location>
        <begin position="253"/>
        <end position="271"/>
    </location>
</feature>
<keyword evidence="4 6" id="KW-0472">Membrane</keyword>
<dbReference type="Gene3D" id="1.20.1070.10">
    <property type="entry name" value="Rhodopsin 7-helix transmembrane proteins"/>
    <property type="match status" value="1"/>
</dbReference>
<feature type="transmembrane region" description="Helical" evidence="6">
    <location>
        <begin position="191"/>
        <end position="215"/>
    </location>
</feature>
<dbReference type="GeneID" id="92050232"/>
<organism evidence="7 8">
    <name type="scientific">Apiospora hydei</name>
    <dbReference type="NCBI Taxonomy" id="1337664"/>
    <lineage>
        <taxon>Eukaryota</taxon>
        <taxon>Fungi</taxon>
        <taxon>Dikarya</taxon>
        <taxon>Ascomycota</taxon>
        <taxon>Pezizomycotina</taxon>
        <taxon>Sordariomycetes</taxon>
        <taxon>Xylariomycetidae</taxon>
        <taxon>Amphisphaeriales</taxon>
        <taxon>Apiosporaceae</taxon>
        <taxon>Apiospora</taxon>
    </lineage>
</organism>
<feature type="compositionally biased region" description="Basic and acidic residues" evidence="5">
    <location>
        <begin position="539"/>
        <end position="549"/>
    </location>
</feature>
<feature type="transmembrane region" description="Helical" evidence="6">
    <location>
        <begin position="222"/>
        <end position="241"/>
    </location>
</feature>
<feature type="region of interest" description="Disordered" evidence="5">
    <location>
        <begin position="539"/>
        <end position="569"/>
    </location>
</feature>
<evidence type="ECO:0000256" key="3">
    <source>
        <dbReference type="ARBA" id="ARBA00022989"/>
    </source>
</evidence>
<evidence type="ECO:0000256" key="4">
    <source>
        <dbReference type="ARBA" id="ARBA00023136"/>
    </source>
</evidence>
<evidence type="ECO:0000256" key="5">
    <source>
        <dbReference type="SAM" id="MobiDB-lite"/>
    </source>
</evidence>
<sequence>MDTIKRGNGTLYWENDTLHPLGGLRQGLIAVAVVSIVSFVTTAVFFFYLLFKLIIDSGCCRRRRRQRQRRRQQHQSPGETRSEISLDLSLSTPAQRQLDGGGHDDDPVSRSHSTRSGNNHDNSINNQTQDADRAPSAREPIRNPFPFLIIGILGAECYTTLGFSLNLVWVLRDGIFVRTPTCALQGWLNSMGILYSSIAYMSMATSNYLAIVWGFRARNKTIIITNLVGWLLTIGLVTGGIVSGNNGEEFGGWYVRANAWVCAVPFVVLSFRPPFQDVFSMALDTANSGSIQCWINPKYTQERLWSCWAWVLFSIPYTCFLYALIFWKIWRQKPCRRQQAPVGQVALTRGAANLPSGYHPAFFVYPFVYIACTIPLAVIRLKQSMNDGKRDNGQDETMSPAYYYVAALMVSSNGFWNTILWLTTMFVSTPEDIRHAGLETFAFIQTPEWRKFGNMVWISGPMSKKAVAMAGRGRGMGGHRHGSDNNDGSWWWWRMGGETRMRNSDSAPQGPSREYLHLDDNGIQMDVVTTITVEEAVDRDRDRDRDKDVSVNGRLSHKHDKHDDTGSIM</sequence>
<feature type="transmembrane region" description="Helical" evidence="6">
    <location>
        <begin position="28"/>
        <end position="55"/>
    </location>
</feature>
<keyword evidence="2 6" id="KW-0812">Transmembrane</keyword>
<proteinExistence type="predicted"/>
<feature type="transmembrane region" description="Helical" evidence="6">
    <location>
        <begin position="401"/>
        <end position="422"/>
    </location>
</feature>
<evidence type="ECO:0000256" key="6">
    <source>
        <dbReference type="SAM" id="Phobius"/>
    </source>
</evidence>
<keyword evidence="8" id="KW-1185">Reference proteome</keyword>
<gene>
    <name evidence="7" type="ORF">PG997_012858</name>
</gene>
<dbReference type="PANTHER" id="PTHR23112">
    <property type="entry name" value="G PROTEIN-COUPLED RECEPTOR 157-RELATED"/>
    <property type="match status" value="1"/>
</dbReference>
<accession>A0ABR1V714</accession>
<name>A0ABR1V714_9PEZI</name>
<feature type="region of interest" description="Disordered" evidence="5">
    <location>
        <begin position="66"/>
        <end position="136"/>
    </location>
</feature>
<protein>
    <submittedName>
        <fullName evidence="7">Uncharacterized protein</fullName>
    </submittedName>
</protein>
<dbReference type="PANTHER" id="PTHR23112:SF37">
    <property type="entry name" value="G PROTEIN-COUPLED RECEPTOR GPR1"/>
    <property type="match status" value="1"/>
</dbReference>
<comment type="caution">
    <text evidence="7">The sequence shown here is derived from an EMBL/GenBank/DDBJ whole genome shotgun (WGS) entry which is preliminary data.</text>
</comment>
<feature type="transmembrane region" description="Helical" evidence="6">
    <location>
        <begin position="147"/>
        <end position="171"/>
    </location>
</feature>